<name>M7YA29_9BACT</name>
<dbReference type="Pfam" id="PF12833">
    <property type="entry name" value="HTH_18"/>
    <property type="match status" value="1"/>
</dbReference>
<evidence type="ECO:0000256" key="1">
    <source>
        <dbReference type="ARBA" id="ARBA00023015"/>
    </source>
</evidence>
<keyword evidence="6" id="KW-1185">Reference proteome</keyword>
<feature type="domain" description="HTH araC/xylS-type" evidence="4">
    <location>
        <begin position="151"/>
        <end position="250"/>
    </location>
</feature>
<dbReference type="EMBL" id="AMZY02000007">
    <property type="protein sequence ID" value="EMS34031.1"/>
    <property type="molecule type" value="Genomic_DNA"/>
</dbReference>
<sequence>MWANETRFEQMFSRSGKMKVFEFNIGKGIYSFELEGIETEFHSHPAIEVILAENGEFSIATEKGVHPNLNFAIIGANLKHKLSALNCAIKIIMVEHHNSFVVSCLSQASIDLHKGYFFDPTDYKRSSNVINSLVHSIQNGHAAPEYDERVRNTIDFLNTHDLEYGQMLQTLCAISNLSESRLSHLFKSNTGISLKRYLIWAKLKATIRRFLNDHDDLFTALLTSGFYDQPHFSRSFRSMLGVKPSKAYNSRFVQVSGTRNQ</sequence>
<keyword evidence="3" id="KW-0804">Transcription</keyword>
<dbReference type="PANTHER" id="PTHR46796">
    <property type="entry name" value="HTH-TYPE TRANSCRIPTIONAL ACTIVATOR RHAS-RELATED"/>
    <property type="match status" value="1"/>
</dbReference>
<dbReference type="GO" id="GO:0003700">
    <property type="term" value="F:DNA-binding transcription factor activity"/>
    <property type="evidence" value="ECO:0007669"/>
    <property type="project" value="InterPro"/>
</dbReference>
<dbReference type="eggNOG" id="COG2207">
    <property type="taxonomic scope" value="Bacteria"/>
</dbReference>
<evidence type="ECO:0000256" key="2">
    <source>
        <dbReference type="ARBA" id="ARBA00023125"/>
    </source>
</evidence>
<dbReference type="AlphaFoldDB" id="M7YA29"/>
<dbReference type="PROSITE" id="PS01124">
    <property type="entry name" value="HTH_ARAC_FAMILY_2"/>
    <property type="match status" value="1"/>
</dbReference>
<comment type="caution">
    <text evidence="5">The sequence shown here is derived from an EMBL/GenBank/DDBJ whole genome shotgun (WGS) entry which is preliminary data.</text>
</comment>
<dbReference type="STRING" id="1239962.C943_03847"/>
<dbReference type="Proteomes" id="UP000010953">
    <property type="component" value="Unassembled WGS sequence"/>
</dbReference>
<evidence type="ECO:0000259" key="4">
    <source>
        <dbReference type="PROSITE" id="PS01124"/>
    </source>
</evidence>
<dbReference type="InterPro" id="IPR018060">
    <property type="entry name" value="HTH_AraC"/>
</dbReference>
<organism evidence="5 6">
    <name type="scientific">Mariniradius saccharolyticus AK6</name>
    <dbReference type="NCBI Taxonomy" id="1239962"/>
    <lineage>
        <taxon>Bacteria</taxon>
        <taxon>Pseudomonadati</taxon>
        <taxon>Bacteroidota</taxon>
        <taxon>Cytophagia</taxon>
        <taxon>Cytophagales</taxon>
        <taxon>Cyclobacteriaceae</taxon>
        <taxon>Mariniradius</taxon>
    </lineage>
</organism>
<keyword evidence="1" id="KW-0805">Transcription regulation</keyword>
<evidence type="ECO:0000256" key="3">
    <source>
        <dbReference type="ARBA" id="ARBA00023163"/>
    </source>
</evidence>
<evidence type="ECO:0000313" key="5">
    <source>
        <dbReference type="EMBL" id="EMS34031.1"/>
    </source>
</evidence>
<dbReference type="InterPro" id="IPR050204">
    <property type="entry name" value="AraC_XylS_family_regulators"/>
</dbReference>
<dbReference type="SMART" id="SM00342">
    <property type="entry name" value="HTH_ARAC"/>
    <property type="match status" value="1"/>
</dbReference>
<keyword evidence="2" id="KW-0238">DNA-binding</keyword>
<proteinExistence type="predicted"/>
<evidence type="ECO:0000313" key="6">
    <source>
        <dbReference type="Proteomes" id="UP000010953"/>
    </source>
</evidence>
<reference evidence="5" key="1">
    <citation type="submission" date="2013-01" db="EMBL/GenBank/DDBJ databases">
        <title>Genome assembly of Mariniradius saccharolyticus AK6.</title>
        <authorList>
            <person name="Vaidya B."/>
            <person name="Khatri I."/>
            <person name="Tanuku N.R.S."/>
            <person name="Subramanian S."/>
            <person name="Pinnaka A."/>
        </authorList>
    </citation>
    <scope>NUCLEOTIDE SEQUENCE [LARGE SCALE GENOMIC DNA]</scope>
    <source>
        <strain evidence="5">AK6</strain>
    </source>
</reference>
<dbReference type="Gene3D" id="1.10.10.60">
    <property type="entry name" value="Homeodomain-like"/>
    <property type="match status" value="1"/>
</dbReference>
<protein>
    <submittedName>
        <fullName evidence="5">Transcriptional regulator, AraC family</fullName>
    </submittedName>
</protein>
<dbReference type="GO" id="GO:0043565">
    <property type="term" value="F:sequence-specific DNA binding"/>
    <property type="evidence" value="ECO:0007669"/>
    <property type="project" value="InterPro"/>
</dbReference>
<dbReference type="InParanoid" id="M7YA29"/>
<gene>
    <name evidence="5" type="ORF">C943_03847</name>
</gene>
<accession>M7YA29</accession>